<evidence type="ECO:0000313" key="2">
    <source>
        <dbReference type="EMBL" id="KHD72593.1"/>
    </source>
</evidence>
<keyword evidence="3" id="KW-1185">Reference proteome</keyword>
<accession>A0A0A6UBY4</accession>
<organism evidence="2 3">
    <name type="scientific">Actinoplanes utahensis</name>
    <dbReference type="NCBI Taxonomy" id="1869"/>
    <lineage>
        <taxon>Bacteria</taxon>
        <taxon>Bacillati</taxon>
        <taxon>Actinomycetota</taxon>
        <taxon>Actinomycetes</taxon>
        <taxon>Micromonosporales</taxon>
        <taxon>Micromonosporaceae</taxon>
        <taxon>Actinoplanes</taxon>
    </lineage>
</organism>
<dbReference type="Proteomes" id="UP000054537">
    <property type="component" value="Unassembled WGS sequence"/>
</dbReference>
<dbReference type="OrthoDB" id="290927at2"/>
<dbReference type="AlphaFoldDB" id="A0A0A6UBY4"/>
<evidence type="ECO:0000256" key="1">
    <source>
        <dbReference type="SAM" id="SignalP"/>
    </source>
</evidence>
<comment type="caution">
    <text evidence="2">The sequence shown here is derived from an EMBL/GenBank/DDBJ whole genome shotgun (WGS) entry which is preliminary data.</text>
</comment>
<gene>
    <name evidence="2" type="ORF">MB27_39855</name>
</gene>
<dbReference type="Pfam" id="PF09056">
    <property type="entry name" value="Phospholip_A2_3"/>
    <property type="match status" value="1"/>
</dbReference>
<feature type="chain" id="PRO_5002021553" description="Phospholipase A2" evidence="1">
    <location>
        <begin position="20"/>
        <end position="150"/>
    </location>
</feature>
<reference evidence="2 3" key="1">
    <citation type="submission" date="2014-10" db="EMBL/GenBank/DDBJ databases">
        <title>Draft genome sequence of Actinoplanes utahensis NRRL 12052.</title>
        <authorList>
            <person name="Velasco-Bucheli B."/>
            <person name="del Cerro C."/>
            <person name="Hormigo D."/>
            <person name="Garcia J.L."/>
            <person name="Acebal C."/>
            <person name="Arroyo M."/>
            <person name="de la Mata I."/>
        </authorList>
    </citation>
    <scope>NUCLEOTIDE SEQUENCE [LARGE SCALE GENOMIC DNA]</scope>
    <source>
        <strain evidence="2 3">NRRL 12052</strain>
    </source>
</reference>
<dbReference type="eggNOG" id="COG5479">
    <property type="taxonomic scope" value="Bacteria"/>
</dbReference>
<dbReference type="STRING" id="1869.MB27_39855"/>
<dbReference type="SUPFAM" id="SSF48619">
    <property type="entry name" value="Phospholipase A2, PLA2"/>
    <property type="match status" value="1"/>
</dbReference>
<sequence length="150" mass="16740">MRHLAVTALLLAVALPAHAAPPPPPATTPAADRAALLRSWTQPTAASSAAWNTARLERSRWSSYGFDWTTDLCSRVPETPLGFDFTDACRRHDFGYRNYRTALADHKARLDEAFRADLRHTCDSHRLAAQPFCNAIAFTYFEAVRLLPKT</sequence>
<dbReference type="Gene3D" id="1.20.90.10">
    <property type="entry name" value="Phospholipase A2 domain"/>
    <property type="match status" value="1"/>
</dbReference>
<dbReference type="InterPro" id="IPR015141">
    <property type="entry name" value="PLipase_A2_prok/fun"/>
</dbReference>
<keyword evidence="1" id="KW-0732">Signal</keyword>
<dbReference type="EMBL" id="JRTT01000137">
    <property type="protein sequence ID" value="KHD72593.1"/>
    <property type="molecule type" value="Genomic_DNA"/>
</dbReference>
<dbReference type="InterPro" id="IPR036444">
    <property type="entry name" value="PLipase_A2_dom_sf"/>
</dbReference>
<evidence type="ECO:0000313" key="3">
    <source>
        <dbReference type="Proteomes" id="UP000054537"/>
    </source>
</evidence>
<dbReference type="GO" id="GO:0050482">
    <property type="term" value="P:arachidonate secretion"/>
    <property type="evidence" value="ECO:0007669"/>
    <property type="project" value="InterPro"/>
</dbReference>
<evidence type="ECO:0008006" key="4">
    <source>
        <dbReference type="Google" id="ProtNLM"/>
    </source>
</evidence>
<protein>
    <recommendedName>
        <fullName evidence="4">Phospholipase A2</fullName>
    </recommendedName>
</protein>
<dbReference type="RefSeq" id="WP_043533267.1">
    <property type="nucleotide sequence ID" value="NZ_BAABKU010000003.1"/>
</dbReference>
<dbReference type="GO" id="GO:0004623">
    <property type="term" value="F:phospholipase A2 activity"/>
    <property type="evidence" value="ECO:0007669"/>
    <property type="project" value="InterPro"/>
</dbReference>
<proteinExistence type="predicted"/>
<feature type="signal peptide" evidence="1">
    <location>
        <begin position="1"/>
        <end position="19"/>
    </location>
</feature>
<name>A0A0A6UBY4_ACTUT</name>
<dbReference type="GO" id="GO:0006644">
    <property type="term" value="P:phospholipid metabolic process"/>
    <property type="evidence" value="ECO:0007669"/>
    <property type="project" value="InterPro"/>
</dbReference>